<reference evidence="3 4" key="1">
    <citation type="journal article" date="2023" name="Plants (Basel)">
        <title>Bridging the Gap: Combining Genomics and Transcriptomics Approaches to Understand Stylosanthes scabra, an Orphan Legume from the Brazilian Caatinga.</title>
        <authorList>
            <person name="Ferreira-Neto J.R.C."/>
            <person name="da Silva M.D."/>
            <person name="Binneck E."/>
            <person name="de Melo N.F."/>
            <person name="da Silva R.H."/>
            <person name="de Melo A.L.T.M."/>
            <person name="Pandolfi V."/>
            <person name="Bustamante F.O."/>
            <person name="Brasileiro-Vidal A.C."/>
            <person name="Benko-Iseppon A.M."/>
        </authorList>
    </citation>
    <scope>NUCLEOTIDE SEQUENCE [LARGE SCALE GENOMIC DNA]</scope>
    <source>
        <tissue evidence="3">Leaves</tissue>
    </source>
</reference>
<feature type="region of interest" description="Disordered" evidence="2">
    <location>
        <begin position="769"/>
        <end position="788"/>
    </location>
</feature>
<keyword evidence="4" id="KW-1185">Reference proteome</keyword>
<evidence type="ECO:0008006" key="5">
    <source>
        <dbReference type="Google" id="ProtNLM"/>
    </source>
</evidence>
<evidence type="ECO:0000256" key="2">
    <source>
        <dbReference type="SAM" id="MobiDB-lite"/>
    </source>
</evidence>
<dbReference type="Proteomes" id="UP001341840">
    <property type="component" value="Unassembled WGS sequence"/>
</dbReference>
<evidence type="ECO:0000313" key="3">
    <source>
        <dbReference type="EMBL" id="MED6158024.1"/>
    </source>
</evidence>
<feature type="compositionally biased region" description="Polar residues" evidence="2">
    <location>
        <begin position="181"/>
        <end position="215"/>
    </location>
</feature>
<evidence type="ECO:0000256" key="1">
    <source>
        <dbReference type="SAM" id="Coils"/>
    </source>
</evidence>
<dbReference type="InterPro" id="IPR021827">
    <property type="entry name" value="Nup186/Nup192/Nup205"/>
</dbReference>
<evidence type="ECO:0000313" key="4">
    <source>
        <dbReference type="Proteomes" id="UP001341840"/>
    </source>
</evidence>
<feature type="compositionally biased region" description="Basic and acidic residues" evidence="2">
    <location>
        <begin position="1"/>
        <end position="17"/>
    </location>
</feature>
<gene>
    <name evidence="3" type="ORF">PIB30_028843</name>
</gene>
<feature type="region of interest" description="Disordered" evidence="2">
    <location>
        <begin position="96"/>
        <end position="236"/>
    </location>
</feature>
<feature type="region of interest" description="Disordered" evidence="2">
    <location>
        <begin position="1"/>
        <end position="71"/>
    </location>
</feature>
<protein>
    <recommendedName>
        <fullName evidence="5">Dilute domain-containing protein</fullName>
    </recommendedName>
</protein>
<organism evidence="3 4">
    <name type="scientific">Stylosanthes scabra</name>
    <dbReference type="NCBI Taxonomy" id="79078"/>
    <lineage>
        <taxon>Eukaryota</taxon>
        <taxon>Viridiplantae</taxon>
        <taxon>Streptophyta</taxon>
        <taxon>Embryophyta</taxon>
        <taxon>Tracheophyta</taxon>
        <taxon>Spermatophyta</taxon>
        <taxon>Magnoliopsida</taxon>
        <taxon>eudicotyledons</taxon>
        <taxon>Gunneridae</taxon>
        <taxon>Pentapetalae</taxon>
        <taxon>rosids</taxon>
        <taxon>fabids</taxon>
        <taxon>Fabales</taxon>
        <taxon>Fabaceae</taxon>
        <taxon>Papilionoideae</taxon>
        <taxon>50 kb inversion clade</taxon>
        <taxon>dalbergioids sensu lato</taxon>
        <taxon>Dalbergieae</taxon>
        <taxon>Pterocarpus clade</taxon>
        <taxon>Stylosanthes</taxon>
    </lineage>
</organism>
<feature type="compositionally biased region" description="Polar residues" evidence="2">
    <location>
        <begin position="132"/>
        <end position="141"/>
    </location>
</feature>
<comment type="caution">
    <text evidence="3">The sequence shown here is derived from an EMBL/GenBank/DDBJ whole genome shotgun (WGS) entry which is preliminary data.</text>
</comment>
<sequence>MKEIDKRKTARNSDTKSSRRTVKRENLLQQDNSSKTLSEKGTEFKAPQARPTTKSFTSDSNTATESSETYENMVIHYVDDVNRSEEVPVEMKVNEMVANEGKNKVVDGLSSDLEKEQNDGNEEVSDTETVKDSVSSQGDSFTNEDDENVEKASKDPKSKVRVVPIEGNRGLRERSGRKTNKLQSKVPNGNQKKPVNSNNGPSRVTNKNTPSTNSKPVKAPVKFSSESSDGNGNDEKSVHVIKEIDIIDGSSNGAQSVGSEDESNETVNAEVKVEHEDDAALESKVEQMKVRIEKLEEELREVAALEVSLYSVVPEHGSSAHKVHTPARRLSRLYIHACKHWTQERRATIAKNTVSGLILVAKSCGNDVSRLTYWLSNTVVLREILSQAFGSSFQTSPLVRLAESNGKSTALIWKGVSIAKQGNGFVNFVEDWQETGTFRSALERVESWMFSRLVESVWWQALTPYMQSPDGDSSNTSIGRLLGPALGDQKQGSFSMNLWRNAFQDAFQRLCPVRAGGHECGCLPVLARMVMEQCIARLDVAMFNAILRESAHEIPTDPVSDPIVDSKVLPIPAGNLSFGSGAQLKNSVGNWSRWLTDMFGMDAEDHMQDQENGENDENLGNDGEPKSFLLLNDLSDLLMLPKDMLMDKQVRQEVCPSITLSLIIRVLCNFTPDEFCPDPVPGIVLETLHEEFMAERKLSPDSARSFPYAAAPVFYVPPSSANVAEKVAEAGGKSHLERNVSAVQKRGYTSDEELEELDSPITSIIDKIPSSPTVTANGEGHHKEQGSTTNVRYQLLREVWSK</sequence>
<feature type="coiled-coil region" evidence="1">
    <location>
        <begin position="278"/>
        <end position="305"/>
    </location>
</feature>
<dbReference type="EMBL" id="JASCZI010120944">
    <property type="protein sequence ID" value="MED6158024.1"/>
    <property type="molecule type" value="Genomic_DNA"/>
</dbReference>
<dbReference type="PANTHER" id="PTHR31344">
    <property type="entry name" value="NUCLEAR PORE COMPLEX PROTEIN NUP205"/>
    <property type="match status" value="1"/>
</dbReference>
<feature type="compositionally biased region" description="Polar residues" evidence="2">
    <location>
        <begin position="27"/>
        <end position="36"/>
    </location>
</feature>
<name>A0ABU6UAZ9_9FABA</name>
<accession>A0ABU6UAZ9</accession>
<keyword evidence="1" id="KW-0175">Coiled coil</keyword>
<proteinExistence type="predicted"/>
<feature type="compositionally biased region" description="Polar residues" evidence="2">
    <location>
        <begin position="50"/>
        <end position="70"/>
    </location>
</feature>
<feature type="compositionally biased region" description="Basic and acidic residues" evidence="2">
    <location>
        <begin position="149"/>
        <end position="158"/>
    </location>
</feature>
<dbReference type="PANTHER" id="PTHR31344:SF11">
    <property type="entry name" value="NUCLEOLAR PROTEIN GAR2-LIKE PROTEIN"/>
    <property type="match status" value="1"/>
</dbReference>